<dbReference type="SUPFAM" id="SSF47384">
    <property type="entry name" value="Homodimeric domain of signal transducing histidine kinase"/>
    <property type="match status" value="1"/>
</dbReference>
<proteinExistence type="predicted"/>
<dbReference type="CDD" id="cd06225">
    <property type="entry name" value="HAMP"/>
    <property type="match status" value="1"/>
</dbReference>
<evidence type="ECO:0000313" key="15">
    <source>
        <dbReference type="EMBL" id="MFD2417280.1"/>
    </source>
</evidence>
<dbReference type="InterPro" id="IPR003661">
    <property type="entry name" value="HisK_dim/P_dom"/>
</dbReference>
<dbReference type="SUPFAM" id="SSF55874">
    <property type="entry name" value="ATPase domain of HSP90 chaperone/DNA topoisomerase II/histidine kinase"/>
    <property type="match status" value="1"/>
</dbReference>
<comment type="catalytic activity">
    <reaction evidence="1">
        <text>ATP + protein L-histidine = ADP + protein N-phospho-L-histidine.</text>
        <dbReference type="EC" id="2.7.13.3"/>
    </reaction>
</comment>
<evidence type="ECO:0000256" key="4">
    <source>
        <dbReference type="ARBA" id="ARBA00022553"/>
    </source>
</evidence>
<dbReference type="PROSITE" id="PS50109">
    <property type="entry name" value="HIS_KIN"/>
    <property type="match status" value="1"/>
</dbReference>
<protein>
    <recommendedName>
        <fullName evidence="3">histidine kinase</fullName>
        <ecNumber evidence="3">2.7.13.3</ecNumber>
    </recommendedName>
</protein>
<evidence type="ECO:0000256" key="11">
    <source>
        <dbReference type="SAM" id="Phobius"/>
    </source>
</evidence>
<dbReference type="InterPro" id="IPR050428">
    <property type="entry name" value="TCS_sensor_his_kinase"/>
</dbReference>
<organism evidence="15 16">
    <name type="scientific">Amycolatopsis pigmentata</name>
    <dbReference type="NCBI Taxonomy" id="450801"/>
    <lineage>
        <taxon>Bacteria</taxon>
        <taxon>Bacillati</taxon>
        <taxon>Actinomycetota</taxon>
        <taxon>Actinomycetes</taxon>
        <taxon>Pseudonocardiales</taxon>
        <taxon>Pseudonocardiaceae</taxon>
        <taxon>Amycolatopsis</taxon>
    </lineage>
</organism>
<dbReference type="SUPFAM" id="SSF158472">
    <property type="entry name" value="HAMP domain-like"/>
    <property type="match status" value="1"/>
</dbReference>
<dbReference type="PRINTS" id="PR00344">
    <property type="entry name" value="BCTRLSENSOR"/>
</dbReference>
<dbReference type="EMBL" id="JBHUKR010000007">
    <property type="protein sequence ID" value="MFD2417280.1"/>
    <property type="molecule type" value="Genomic_DNA"/>
</dbReference>
<keyword evidence="8 11" id="KW-1133">Transmembrane helix</keyword>
<comment type="caution">
    <text evidence="15">The sequence shown here is derived from an EMBL/GenBank/DDBJ whole genome shotgun (WGS) entry which is preliminary data.</text>
</comment>
<dbReference type="InterPro" id="IPR004358">
    <property type="entry name" value="Sig_transdc_His_kin-like_C"/>
</dbReference>
<dbReference type="Proteomes" id="UP001597417">
    <property type="component" value="Unassembled WGS sequence"/>
</dbReference>
<sequence length="486" mass="50979">MRRRLGLGVKIAIMMVLTTVGASAALAVTVYTIQAGSARDRFVTSATLGFRSDVRQAAEHRATCQGNRTNCPVASASAYMHGRLGLTWALVDLTPGASNTRDGRYIPVDGNTGWQASQLPVEKIDEANSAMGQPVTYSSEGGNGSCLVVAGTITPGIVLAEFYSTAGLDHEVANLRTQLAVLTVVVAFTAATIALLAARRIQRPVRAAAAAARQLGSGALETRLPVHGHDELAELAGSFNAMAQRLGQSIDELHRKEAQQRRFVADVAHDLRTPLASLVALADSLNNPDHHDRARSIELLGSQIRRLGVLVEDLLEISRIDAGVADFRPETLDLAELVADAAGMVPADSEVAISSVGDTTIQADPRRVHTIVRNLLSNAEHHGAPPVSVAIEGADPEKVTVTVADSGPGIPDDLAPVVFDRFVRGDRARAYTEGSGLGLAIASENATMHHGRITVRTTPGAGAAFTVVLPRHARASAPSATGGFTG</sequence>
<evidence type="ECO:0000256" key="3">
    <source>
        <dbReference type="ARBA" id="ARBA00012438"/>
    </source>
</evidence>
<keyword evidence="9" id="KW-0902">Two-component regulatory system</keyword>
<dbReference type="InterPro" id="IPR003594">
    <property type="entry name" value="HATPase_dom"/>
</dbReference>
<dbReference type="InterPro" id="IPR005467">
    <property type="entry name" value="His_kinase_dom"/>
</dbReference>
<dbReference type="PANTHER" id="PTHR45436:SF5">
    <property type="entry name" value="SENSOR HISTIDINE KINASE TRCS"/>
    <property type="match status" value="1"/>
</dbReference>
<evidence type="ECO:0000259" key="14">
    <source>
        <dbReference type="PROSITE" id="PS50885"/>
    </source>
</evidence>
<dbReference type="SMART" id="SM00388">
    <property type="entry name" value="HisKA"/>
    <property type="match status" value="1"/>
</dbReference>
<dbReference type="InterPro" id="IPR003660">
    <property type="entry name" value="HAMP_dom"/>
</dbReference>
<dbReference type="Gene3D" id="6.10.340.10">
    <property type="match status" value="1"/>
</dbReference>
<dbReference type="Pfam" id="PF00512">
    <property type="entry name" value="HisKA"/>
    <property type="match status" value="1"/>
</dbReference>
<keyword evidence="4" id="KW-0597">Phosphoprotein</keyword>
<dbReference type="InterPro" id="IPR036890">
    <property type="entry name" value="HATPase_C_sf"/>
</dbReference>
<accession>A0ABW5FSV2</accession>
<dbReference type="Gene3D" id="3.30.565.10">
    <property type="entry name" value="Histidine kinase-like ATPase, C-terminal domain"/>
    <property type="match status" value="1"/>
</dbReference>
<dbReference type="RefSeq" id="WP_378264904.1">
    <property type="nucleotide sequence ID" value="NZ_JBHUKR010000007.1"/>
</dbReference>
<evidence type="ECO:0000259" key="13">
    <source>
        <dbReference type="PROSITE" id="PS50109"/>
    </source>
</evidence>
<feature type="domain" description="Histidine kinase" evidence="13">
    <location>
        <begin position="266"/>
        <end position="473"/>
    </location>
</feature>
<evidence type="ECO:0000313" key="16">
    <source>
        <dbReference type="Proteomes" id="UP001597417"/>
    </source>
</evidence>
<dbReference type="PANTHER" id="PTHR45436">
    <property type="entry name" value="SENSOR HISTIDINE KINASE YKOH"/>
    <property type="match status" value="1"/>
</dbReference>
<name>A0ABW5FSV2_9PSEU</name>
<comment type="subcellular location">
    <subcellularLocation>
        <location evidence="2">Cell membrane</location>
    </subcellularLocation>
</comment>
<feature type="signal peptide" evidence="12">
    <location>
        <begin position="1"/>
        <end position="24"/>
    </location>
</feature>
<dbReference type="GO" id="GO:0016301">
    <property type="term" value="F:kinase activity"/>
    <property type="evidence" value="ECO:0007669"/>
    <property type="project" value="UniProtKB-KW"/>
</dbReference>
<dbReference type="PROSITE" id="PS50885">
    <property type="entry name" value="HAMP"/>
    <property type="match status" value="1"/>
</dbReference>
<keyword evidence="6 11" id="KW-0812">Transmembrane</keyword>
<keyword evidence="10 11" id="KW-0472">Membrane</keyword>
<dbReference type="CDD" id="cd00082">
    <property type="entry name" value="HisKA"/>
    <property type="match status" value="1"/>
</dbReference>
<keyword evidence="16" id="KW-1185">Reference proteome</keyword>
<evidence type="ECO:0000256" key="7">
    <source>
        <dbReference type="ARBA" id="ARBA00022777"/>
    </source>
</evidence>
<dbReference type="SMART" id="SM00304">
    <property type="entry name" value="HAMP"/>
    <property type="match status" value="1"/>
</dbReference>
<evidence type="ECO:0000256" key="9">
    <source>
        <dbReference type="ARBA" id="ARBA00023012"/>
    </source>
</evidence>
<dbReference type="Pfam" id="PF00672">
    <property type="entry name" value="HAMP"/>
    <property type="match status" value="1"/>
</dbReference>
<feature type="domain" description="HAMP" evidence="14">
    <location>
        <begin position="199"/>
        <end position="251"/>
    </location>
</feature>
<dbReference type="InterPro" id="IPR036097">
    <property type="entry name" value="HisK_dim/P_sf"/>
</dbReference>
<dbReference type="Pfam" id="PF02518">
    <property type="entry name" value="HATPase_c"/>
    <property type="match status" value="1"/>
</dbReference>
<evidence type="ECO:0000256" key="10">
    <source>
        <dbReference type="ARBA" id="ARBA00023136"/>
    </source>
</evidence>
<dbReference type="SMART" id="SM00387">
    <property type="entry name" value="HATPase_c"/>
    <property type="match status" value="1"/>
</dbReference>
<reference evidence="16" key="1">
    <citation type="journal article" date="2019" name="Int. J. Syst. Evol. Microbiol.">
        <title>The Global Catalogue of Microorganisms (GCM) 10K type strain sequencing project: providing services to taxonomists for standard genome sequencing and annotation.</title>
        <authorList>
            <consortium name="The Broad Institute Genomics Platform"/>
            <consortium name="The Broad Institute Genome Sequencing Center for Infectious Disease"/>
            <person name="Wu L."/>
            <person name="Ma J."/>
        </authorList>
    </citation>
    <scope>NUCLEOTIDE SEQUENCE [LARGE SCALE GENOMIC DNA]</scope>
    <source>
        <strain evidence="16">CGMCC 4.7645</strain>
    </source>
</reference>
<gene>
    <name evidence="15" type="ORF">ACFSXZ_13200</name>
</gene>
<evidence type="ECO:0000256" key="2">
    <source>
        <dbReference type="ARBA" id="ARBA00004236"/>
    </source>
</evidence>
<evidence type="ECO:0000256" key="6">
    <source>
        <dbReference type="ARBA" id="ARBA00022692"/>
    </source>
</evidence>
<keyword evidence="7 15" id="KW-0418">Kinase</keyword>
<evidence type="ECO:0000256" key="1">
    <source>
        <dbReference type="ARBA" id="ARBA00000085"/>
    </source>
</evidence>
<dbReference type="EC" id="2.7.13.3" evidence="3"/>
<evidence type="ECO:0000256" key="5">
    <source>
        <dbReference type="ARBA" id="ARBA00022679"/>
    </source>
</evidence>
<keyword evidence="5" id="KW-0808">Transferase</keyword>
<feature type="transmembrane region" description="Helical" evidence="11">
    <location>
        <begin position="179"/>
        <end position="198"/>
    </location>
</feature>
<evidence type="ECO:0000256" key="8">
    <source>
        <dbReference type="ARBA" id="ARBA00022989"/>
    </source>
</evidence>
<feature type="chain" id="PRO_5045851620" description="histidine kinase" evidence="12">
    <location>
        <begin position="25"/>
        <end position="486"/>
    </location>
</feature>
<evidence type="ECO:0000256" key="12">
    <source>
        <dbReference type="SAM" id="SignalP"/>
    </source>
</evidence>
<keyword evidence="12" id="KW-0732">Signal</keyword>
<dbReference type="Gene3D" id="1.10.287.130">
    <property type="match status" value="1"/>
</dbReference>